<dbReference type="Gene3D" id="1.10.150.850">
    <property type="entry name" value="Spt6, helix-hairpin-helix domain"/>
    <property type="match status" value="1"/>
</dbReference>
<dbReference type="SMART" id="SM00732">
    <property type="entry name" value="YqgFc"/>
    <property type="match status" value="1"/>
</dbReference>
<dbReference type="GO" id="GO:0034728">
    <property type="term" value="P:nucleosome organization"/>
    <property type="evidence" value="ECO:0007669"/>
    <property type="project" value="TreeGrafter"/>
</dbReference>
<dbReference type="Gene3D" id="1.10.10.2740">
    <property type="entry name" value="Spt6, Death-like domain"/>
    <property type="match status" value="1"/>
</dbReference>
<dbReference type="SUPFAM" id="SSF50249">
    <property type="entry name" value="Nucleic acid-binding proteins"/>
    <property type="match status" value="1"/>
</dbReference>
<evidence type="ECO:0000256" key="13">
    <source>
        <dbReference type="SAM" id="SignalP"/>
    </source>
</evidence>
<evidence type="ECO:0000313" key="17">
    <source>
        <dbReference type="Proteomes" id="UP000314982"/>
    </source>
</evidence>
<protein>
    <recommendedName>
        <fullName evidence="3">Transcription elongation factor SPT6</fullName>
    </recommendedName>
    <alternativeName>
        <fullName evidence="9">Transcription elongation factor spt6</fullName>
    </alternativeName>
</protein>
<keyword evidence="17" id="KW-1185">Reference proteome</keyword>
<feature type="domain" description="SH2" evidence="14">
    <location>
        <begin position="1230"/>
        <end position="1340"/>
    </location>
</feature>
<dbReference type="Pfam" id="PF00575">
    <property type="entry name" value="S1"/>
    <property type="match status" value="1"/>
</dbReference>
<name>A0A4W5LT19_9TELE</name>
<evidence type="ECO:0000256" key="9">
    <source>
        <dbReference type="ARBA" id="ARBA00070625"/>
    </source>
</evidence>
<dbReference type="InterPro" id="IPR042066">
    <property type="entry name" value="Spt6_death-like"/>
</dbReference>
<dbReference type="FunFam" id="1.10.10.650:FF:000002">
    <property type="entry name" value="Transcription elongation factor spt6"/>
    <property type="match status" value="1"/>
</dbReference>
<accession>A0A4W5LT19</accession>
<dbReference type="Gene3D" id="3.30.420.140">
    <property type="entry name" value="YqgF/RNase H-like domain"/>
    <property type="match status" value="1"/>
</dbReference>
<dbReference type="FunFam" id="3.30.420.140:FF:000004">
    <property type="entry name" value="Transcription elongation factor spt6"/>
    <property type="match status" value="1"/>
</dbReference>
<evidence type="ECO:0000256" key="12">
    <source>
        <dbReference type="SAM" id="MobiDB-lite"/>
    </source>
</evidence>
<dbReference type="Proteomes" id="UP000314982">
    <property type="component" value="Unassembled WGS sequence"/>
</dbReference>
<feature type="compositionally biased region" description="Acidic residues" evidence="12">
    <location>
        <begin position="159"/>
        <end position="173"/>
    </location>
</feature>
<keyword evidence="8 10" id="KW-0539">Nucleus</keyword>
<dbReference type="SMART" id="SM00316">
    <property type="entry name" value="S1"/>
    <property type="match status" value="1"/>
</dbReference>
<dbReference type="InterPro" id="IPR036860">
    <property type="entry name" value="SH2_dom_sf"/>
</dbReference>
<dbReference type="Gene3D" id="2.40.50.140">
    <property type="entry name" value="Nucleic acid-binding proteins"/>
    <property type="match status" value="1"/>
</dbReference>
<comment type="subcellular location">
    <subcellularLocation>
        <location evidence="1 10">Nucleus</location>
    </subcellularLocation>
</comment>
<dbReference type="Ensembl" id="ENSHHUT00000030320.1">
    <property type="protein sequence ID" value="ENSHHUP00000029107.1"/>
    <property type="gene ID" value="ENSHHUG00000018453.1"/>
</dbReference>
<keyword evidence="6 10" id="KW-0804">Transcription</keyword>
<keyword evidence="13" id="KW-0732">Signal</keyword>
<dbReference type="CDD" id="cd09928">
    <property type="entry name" value="SH2_Cterm_SPT6_like"/>
    <property type="match status" value="1"/>
</dbReference>
<comment type="function">
    <text evidence="10">Histone H3-H4 chaperone that plays a role in maintenance of chromatin structure during RNA polymerase II transcription elongation.</text>
</comment>
<dbReference type="SUPFAM" id="SSF158832">
    <property type="entry name" value="Tex N-terminal region-like"/>
    <property type="match status" value="1"/>
</dbReference>
<feature type="domain" description="S1 motif" evidence="15">
    <location>
        <begin position="1132"/>
        <end position="1187"/>
    </location>
</feature>
<dbReference type="GO" id="GO:0042393">
    <property type="term" value="F:histone binding"/>
    <property type="evidence" value="ECO:0007669"/>
    <property type="project" value="TreeGrafter"/>
</dbReference>
<dbReference type="GO" id="GO:0003677">
    <property type="term" value="F:DNA binding"/>
    <property type="evidence" value="ECO:0007669"/>
    <property type="project" value="InterPro"/>
</dbReference>
<evidence type="ECO:0000256" key="5">
    <source>
        <dbReference type="ARBA" id="ARBA00023054"/>
    </source>
</evidence>
<dbReference type="Pfam" id="PF14635">
    <property type="entry name" value="HHH_7"/>
    <property type="match status" value="1"/>
</dbReference>
<sequence length="1645" mass="188487">MHTNNNHLWCLSILRFLSTGFDDRLDDDDIDLIEENLGVKVSCHVPRSHSLKIQYKRRLISLLLPYDEEGDEDVREAHEKDMIADEIFMGTGADEGEALDVPLHPGEDEEEDDEESGMKHFNCFIYKQSTPLPFYRALQEAQEIFGGDFDFAEFDTEAYEDAEEEEEDADEESWDRPKKQAKKRVGRRSIFEIYEPSELESSHMTDQDNEIRSTDMPERFQLRSTRVKPAEDDELEQEAEWIYRNAFSTLTISMQENADYLDRGPTTTFSRKGPSTIQKIKEALNFMRNQHFEVPFIAFYRKEYVEPELNINDLWKVWQWDEKWTQLKTRKQNLRRLFQKMQGYQFEQISADPDKPLADGIRPLDTSDLERLKDVQSSDELGDVYNHFLLYYGRDIPKMQNAARSSKKKLKKIKVDDDAPLPSPEDMYSICQCAGLDGLAKKFGLTPEQFGENLRDSYQRHETEQFPAEPMELAKDYICSQFSTAEAVLEGTRYMVAMQIAREPLVRHVLRQTFQERAKINIKPTKKGKKDVDEAHYGYSFKYLKNKPVKELNGDQFLKMFQAEEEGLLTINICIDLIGVKGYGGDQAYYEEIKQFYYRDEFSHQVQEWNRQRTLAIERSLKQFLYPQMAKELKNKLIAEAKENVIKACSRKLYNWLKVAPYRPDQQVEEEDEELMSEAHGKGIRVLGVAFSSSRDTPVFCALVNCDGEVGDFLRLPYFLKRRNAWREDEREKKIHDIETLKKFLNSKKPHIIAIAGENRDAQMVIEDIKRTASELEQESSFPTIGVELVDNELAMLYMNSKKSEADFRDYPPLLRQAVSVARKIQDPLVEYAQVCSSDEDILCLKLHPLQEHVVKEDLLNALYCEFINRVNEVGVDVNRAMAHPYTQNLVQYVCGLGPRKGSHLLRILKQNNTRLENRTQLVTMCHMGPKVFINCAGFIKIDTASLGDSTDSYIEVLDGSRVHPETYEWARKMAVDALEYDESAEDANPAGALEEILENPERLKDLDLDAFAEELERQGYGNKGITLYDIRAELSCRYKDLRSTYRGPNTEEIFNLLTKETPETFYIGKLITSVVTGIAHRRPQGESYDQAIRNDETGLWQCPFCQQDNFPELSEVWNHFDSGSCPGQAIGVRCRMDNEVTGFIPTKFLSDKVVKHPEERVKVGMTVHCRIMKIDIEKLSVDLTCRTSDLSDKNNDWKLPKDTYYDFDTETEDVKQEEEAKKKQQRTTYIKRVIAHPSFHNINFKQAEKMMESMDQGDVIIRPSSKGENHLTVTWKVADGIYQHIDVREEGKENAFSLGHTLWINTEEFEDLDEITARYVQPMAAFARDLLGHKYFQECNGGDRKKMEEVLVKSKKEKPTFIPYYVSACRELPGKFLLGYQPRGKPRVEFVTVTPEGFRYRGQIFPTVNGLFRWFKDHFQEPVAGITPSSSSRTQTPASVNATPANINIADLTRAVNALPQNMTSQMFSAIAAVTGQGQNPNTTPAGWASSQYGYTGGSSGGGGSSSAYHVFATPAQQPIATPLLTPSYSYTTPSQQQTITTPQYPSSTPQSSHGSHGHGHRPSSSTPSSTSSSRHHRTPTPKATSHTAVDWGKMAEQWLQEKEAERKKMRPRMTPRPSPSPMIESTPMSLAGDATPLLDEMDR</sequence>
<feature type="signal peptide" evidence="13">
    <location>
        <begin position="1"/>
        <end position="22"/>
    </location>
</feature>
<feature type="chain" id="PRO_5021274480" description="Transcription elongation factor SPT6" evidence="13">
    <location>
        <begin position="23"/>
        <end position="1645"/>
    </location>
</feature>
<dbReference type="PANTHER" id="PTHR10145">
    <property type="entry name" value="TRANSCRIPTION ELONGATION FACTOR SPT6"/>
    <property type="match status" value="1"/>
</dbReference>
<dbReference type="GO" id="GO:0060429">
    <property type="term" value="P:epithelium development"/>
    <property type="evidence" value="ECO:0007669"/>
    <property type="project" value="UniProtKB-ARBA"/>
</dbReference>
<dbReference type="PANTHER" id="PTHR10145:SF6">
    <property type="entry name" value="TRANSCRIPTION ELONGATION FACTOR SPT6"/>
    <property type="match status" value="1"/>
</dbReference>
<evidence type="ECO:0000256" key="7">
    <source>
        <dbReference type="ARBA" id="ARBA00023186"/>
    </source>
</evidence>
<dbReference type="PIRSF" id="PIRSF036947">
    <property type="entry name" value="Spt6"/>
    <property type="match status" value="1"/>
</dbReference>
<dbReference type="Pfam" id="PF14633">
    <property type="entry name" value="SH2_2"/>
    <property type="match status" value="1"/>
</dbReference>
<dbReference type="GeneTree" id="ENSGT00510000047446"/>
<dbReference type="InterPro" id="IPR000980">
    <property type="entry name" value="SH2"/>
</dbReference>
<organism evidence="16 17">
    <name type="scientific">Hucho hucho</name>
    <name type="common">huchen</name>
    <dbReference type="NCBI Taxonomy" id="62062"/>
    <lineage>
        <taxon>Eukaryota</taxon>
        <taxon>Metazoa</taxon>
        <taxon>Chordata</taxon>
        <taxon>Craniata</taxon>
        <taxon>Vertebrata</taxon>
        <taxon>Euteleostomi</taxon>
        <taxon>Actinopterygii</taxon>
        <taxon>Neopterygii</taxon>
        <taxon>Teleostei</taxon>
        <taxon>Protacanthopterygii</taxon>
        <taxon>Salmoniformes</taxon>
        <taxon>Salmonidae</taxon>
        <taxon>Salmoninae</taxon>
        <taxon>Hucho</taxon>
    </lineage>
</organism>
<dbReference type="FunFam" id="3.30.505.10:FF:000030">
    <property type="entry name" value="Transcription elongation factor spt6"/>
    <property type="match status" value="1"/>
</dbReference>
<dbReference type="Gene3D" id="1.10.10.650">
    <property type="entry name" value="RuvA domain 2-like"/>
    <property type="match status" value="1"/>
</dbReference>
<dbReference type="InterPro" id="IPR023323">
    <property type="entry name" value="Tex-like_dom_sf"/>
</dbReference>
<dbReference type="Pfam" id="PF14639">
    <property type="entry name" value="YqgF"/>
    <property type="match status" value="1"/>
</dbReference>
<dbReference type="InterPro" id="IPR012337">
    <property type="entry name" value="RNaseH-like_sf"/>
</dbReference>
<evidence type="ECO:0000259" key="15">
    <source>
        <dbReference type="PROSITE" id="PS50126"/>
    </source>
</evidence>
<evidence type="ECO:0000313" key="16">
    <source>
        <dbReference type="Ensembl" id="ENSHHUP00000029107.1"/>
    </source>
</evidence>
<dbReference type="InterPro" id="IPR055179">
    <property type="entry name" value="Tex-like_central_region"/>
</dbReference>
<keyword evidence="7" id="KW-0143">Chaperone</keyword>
<feature type="region of interest" description="Disordered" evidence="12">
    <location>
        <begin position="1526"/>
        <end position="1645"/>
    </location>
</feature>
<evidence type="ECO:0000256" key="3">
    <source>
        <dbReference type="ARBA" id="ARBA00020248"/>
    </source>
</evidence>
<keyword evidence="11" id="KW-0727">SH2 domain</keyword>
<dbReference type="Pfam" id="PF17674">
    <property type="entry name" value="HHH_9"/>
    <property type="match status" value="1"/>
</dbReference>
<keyword evidence="5" id="KW-0175">Coiled coil</keyword>
<evidence type="ECO:0000256" key="11">
    <source>
        <dbReference type="PROSITE-ProRule" id="PRU00191"/>
    </source>
</evidence>
<evidence type="ECO:0000256" key="8">
    <source>
        <dbReference type="ARBA" id="ARBA00023242"/>
    </source>
</evidence>
<dbReference type="InterPro" id="IPR010994">
    <property type="entry name" value="RuvA_2-like"/>
</dbReference>
<dbReference type="FunFam" id="1.10.150.850:FF:000004">
    <property type="entry name" value="Transcription elongation factor SPT6"/>
    <property type="match status" value="1"/>
</dbReference>
<reference evidence="17" key="1">
    <citation type="submission" date="2018-06" db="EMBL/GenBank/DDBJ databases">
        <title>Genome assembly of Danube salmon.</title>
        <authorList>
            <person name="Macqueen D.J."/>
            <person name="Gundappa M.K."/>
        </authorList>
    </citation>
    <scope>NUCLEOTIDE SEQUENCE [LARGE SCALE GENOMIC DNA]</scope>
</reference>
<reference evidence="16" key="3">
    <citation type="submission" date="2025-09" db="UniProtKB">
        <authorList>
            <consortium name="Ensembl"/>
        </authorList>
    </citation>
    <scope>IDENTIFICATION</scope>
</reference>
<dbReference type="InterPro" id="IPR035420">
    <property type="entry name" value="Spt6_SH2"/>
</dbReference>
<dbReference type="InterPro" id="IPR037027">
    <property type="entry name" value="YqgF/RNaseH-like_dom_sf"/>
</dbReference>
<evidence type="ECO:0000256" key="1">
    <source>
        <dbReference type="ARBA" id="ARBA00004123"/>
    </source>
</evidence>
<dbReference type="InterPro" id="IPR006641">
    <property type="entry name" value="YqgF/RNaseH-like_dom"/>
</dbReference>
<reference evidence="16" key="2">
    <citation type="submission" date="2025-08" db="UniProtKB">
        <authorList>
            <consortium name="Ensembl"/>
        </authorList>
    </citation>
    <scope>IDENTIFICATION</scope>
</reference>
<dbReference type="InterPro" id="IPR028231">
    <property type="entry name" value="Spt6_YqgF"/>
</dbReference>
<dbReference type="InterPro" id="IPR023319">
    <property type="entry name" value="Tex-like_HTH_dom_sf"/>
</dbReference>
<dbReference type="Pfam" id="PF22706">
    <property type="entry name" value="Tex_central_region"/>
    <property type="match status" value="1"/>
</dbReference>
<dbReference type="InterPro" id="IPR028088">
    <property type="entry name" value="Spt6_HTH_DNA-bd_dom"/>
</dbReference>
<evidence type="ECO:0000256" key="10">
    <source>
        <dbReference type="PIRNR" id="PIRNR036947"/>
    </source>
</evidence>
<dbReference type="GO" id="GO:0140673">
    <property type="term" value="P:transcription elongation-coupled chromatin remodeling"/>
    <property type="evidence" value="ECO:0007669"/>
    <property type="project" value="InterPro"/>
</dbReference>
<dbReference type="FunFam" id="1.10.3500.10:FF:000001">
    <property type="entry name" value="Transcription elongation factor spt6"/>
    <property type="match status" value="1"/>
</dbReference>
<dbReference type="GO" id="GO:0008023">
    <property type="term" value="C:transcription elongation factor complex"/>
    <property type="evidence" value="ECO:0007669"/>
    <property type="project" value="TreeGrafter"/>
</dbReference>
<evidence type="ECO:0000259" key="14">
    <source>
        <dbReference type="PROSITE" id="PS50001"/>
    </source>
</evidence>
<dbReference type="PROSITE" id="PS50126">
    <property type="entry name" value="S1"/>
    <property type="match status" value="1"/>
</dbReference>
<feature type="region of interest" description="Disordered" evidence="12">
    <location>
        <begin position="159"/>
        <end position="181"/>
    </location>
</feature>
<dbReference type="CDD" id="cd00164">
    <property type="entry name" value="S1_like"/>
    <property type="match status" value="1"/>
</dbReference>
<dbReference type="SMART" id="SM00252">
    <property type="entry name" value="SH2"/>
    <property type="match status" value="1"/>
</dbReference>
<comment type="similarity">
    <text evidence="2 10">Belongs to the SPT6 family.</text>
</comment>
<feature type="compositionally biased region" description="Low complexity" evidence="12">
    <location>
        <begin position="1527"/>
        <end position="1556"/>
    </location>
</feature>
<dbReference type="GO" id="GO:0031491">
    <property type="term" value="F:nucleosome binding"/>
    <property type="evidence" value="ECO:0007669"/>
    <property type="project" value="TreeGrafter"/>
</dbReference>
<dbReference type="InterPro" id="IPR003029">
    <property type="entry name" value="S1_domain"/>
</dbReference>
<evidence type="ECO:0000256" key="6">
    <source>
        <dbReference type="ARBA" id="ARBA00023163"/>
    </source>
</evidence>
<dbReference type="Pfam" id="PF14641">
    <property type="entry name" value="HTH_44"/>
    <property type="match status" value="1"/>
</dbReference>
<dbReference type="SUPFAM" id="SSF53098">
    <property type="entry name" value="Ribonuclease H-like"/>
    <property type="match status" value="1"/>
</dbReference>
<dbReference type="InterPro" id="IPR035019">
    <property type="entry name" value="Spt6_SH2_N"/>
</dbReference>
<evidence type="ECO:0000256" key="4">
    <source>
        <dbReference type="ARBA" id="ARBA00022553"/>
    </source>
</evidence>
<evidence type="ECO:0000256" key="2">
    <source>
        <dbReference type="ARBA" id="ARBA00009253"/>
    </source>
</evidence>
<dbReference type="Gene3D" id="1.10.3500.10">
    <property type="entry name" value="Tex N-terminal region-like"/>
    <property type="match status" value="1"/>
</dbReference>
<dbReference type="CDD" id="cd09918">
    <property type="entry name" value="SH2_Nterm_SPT6_like"/>
    <property type="match status" value="1"/>
</dbReference>
<dbReference type="InterPro" id="IPR035018">
    <property type="entry name" value="Spt6_SH2_C"/>
</dbReference>
<dbReference type="InterPro" id="IPR041692">
    <property type="entry name" value="HHH_9"/>
</dbReference>
<dbReference type="Gene3D" id="3.30.505.10">
    <property type="entry name" value="SH2 domain"/>
    <property type="match status" value="2"/>
</dbReference>
<feature type="compositionally biased region" description="Low complexity" evidence="12">
    <location>
        <begin position="1564"/>
        <end position="1574"/>
    </location>
</feature>
<dbReference type="SUPFAM" id="SSF55550">
    <property type="entry name" value="SH2 domain"/>
    <property type="match status" value="1"/>
</dbReference>
<dbReference type="FunFam" id="3.30.505.10:FF:000032">
    <property type="entry name" value="Transcription elongation factor spt6"/>
    <property type="match status" value="1"/>
</dbReference>
<dbReference type="InterPro" id="IPR012340">
    <property type="entry name" value="NA-bd_OB-fold"/>
</dbReference>
<proteinExistence type="inferred from homology"/>
<dbReference type="SUPFAM" id="SSF47781">
    <property type="entry name" value="RuvA domain 2-like"/>
    <property type="match status" value="2"/>
</dbReference>
<dbReference type="InterPro" id="IPR017072">
    <property type="entry name" value="TF_Spt6"/>
</dbReference>
<dbReference type="FunFam" id="2.40.50.140:FF:000494">
    <property type="entry name" value="Suppressor of Ty 6 homolog"/>
    <property type="match status" value="1"/>
</dbReference>
<dbReference type="FunFam" id="1.10.10.2740:FF:000001">
    <property type="entry name" value="Transcription elongation factor spt6"/>
    <property type="match status" value="1"/>
</dbReference>
<keyword evidence="4" id="KW-0597">Phosphoprotein</keyword>
<dbReference type="InterPro" id="IPR032706">
    <property type="entry name" value="Spt6_HHH"/>
</dbReference>
<dbReference type="PROSITE" id="PS50001">
    <property type="entry name" value="SH2"/>
    <property type="match status" value="1"/>
</dbReference>